<evidence type="ECO:0000313" key="4">
    <source>
        <dbReference type="Ensembl" id="ENSXMAP00000036913.1"/>
    </source>
</evidence>
<accession>A0A3B5QZZ0</accession>
<dbReference type="InterPro" id="IPR001811">
    <property type="entry name" value="Chemokine_IL8-like_dom"/>
</dbReference>
<dbReference type="InterPro" id="IPR001089">
    <property type="entry name" value="Chemokine_CXC"/>
</dbReference>
<organism evidence="4 5">
    <name type="scientific">Xiphophorus maculatus</name>
    <name type="common">Southern platyfish</name>
    <name type="synonym">Platypoecilus maculatus</name>
    <dbReference type="NCBI Taxonomy" id="8083"/>
    <lineage>
        <taxon>Eukaryota</taxon>
        <taxon>Metazoa</taxon>
        <taxon>Chordata</taxon>
        <taxon>Craniata</taxon>
        <taxon>Vertebrata</taxon>
        <taxon>Euteleostomi</taxon>
        <taxon>Actinopterygii</taxon>
        <taxon>Neopterygii</taxon>
        <taxon>Teleostei</taxon>
        <taxon>Neoteleostei</taxon>
        <taxon>Acanthomorphata</taxon>
        <taxon>Ovalentaria</taxon>
        <taxon>Atherinomorphae</taxon>
        <taxon>Cyprinodontiformes</taxon>
        <taxon>Poeciliidae</taxon>
        <taxon>Poeciliinae</taxon>
        <taxon>Xiphophorus</taxon>
    </lineage>
</organism>
<keyword evidence="2" id="KW-0145">Chemotaxis</keyword>
<comment type="subcellular location">
    <subcellularLocation>
        <location evidence="2">Secreted</location>
    </subcellularLocation>
</comment>
<name>A0A3B5QZZ0_XIPMA</name>
<proteinExistence type="inferred from homology"/>
<protein>
    <recommendedName>
        <fullName evidence="2">C-X-C motif chemokine</fullName>
    </recommendedName>
</protein>
<keyword evidence="1 2" id="KW-0202">Cytokine</keyword>
<reference evidence="4" key="3">
    <citation type="submission" date="2025-08" db="UniProtKB">
        <authorList>
            <consortium name="Ensembl"/>
        </authorList>
    </citation>
    <scope>IDENTIFICATION</scope>
    <source>
        <strain evidence="4">JP 163 A</strain>
    </source>
</reference>
<dbReference type="PRINTS" id="PR00436">
    <property type="entry name" value="INTERLEUKIN8"/>
</dbReference>
<evidence type="ECO:0000256" key="2">
    <source>
        <dbReference type="RuleBase" id="RU361149"/>
    </source>
</evidence>
<dbReference type="AlphaFoldDB" id="A0A3B5QZZ0"/>
<dbReference type="SMART" id="SM00199">
    <property type="entry name" value="SCY"/>
    <property type="match status" value="1"/>
</dbReference>
<dbReference type="Proteomes" id="UP000002852">
    <property type="component" value="Unassembled WGS sequence"/>
</dbReference>
<feature type="domain" description="Chemokine interleukin-8-like" evidence="3">
    <location>
        <begin position="23"/>
        <end position="81"/>
    </location>
</feature>
<reference evidence="4" key="4">
    <citation type="submission" date="2025-09" db="UniProtKB">
        <authorList>
            <consortium name="Ensembl"/>
        </authorList>
    </citation>
    <scope>IDENTIFICATION</scope>
    <source>
        <strain evidence="4">JP 163 A</strain>
    </source>
</reference>
<dbReference type="InterPro" id="IPR039809">
    <property type="entry name" value="Chemokine_b/g/d"/>
</dbReference>
<dbReference type="GO" id="GO:0006955">
    <property type="term" value="P:immune response"/>
    <property type="evidence" value="ECO:0007669"/>
    <property type="project" value="InterPro"/>
</dbReference>
<comment type="similarity">
    <text evidence="2">Belongs to the intercrine alpha (chemokine CxC) family.</text>
</comment>
<evidence type="ECO:0000259" key="3">
    <source>
        <dbReference type="SMART" id="SM00199"/>
    </source>
</evidence>
<dbReference type="GeneTree" id="ENSGT01110000267739"/>
<keyword evidence="2" id="KW-0964">Secreted</keyword>
<dbReference type="Pfam" id="PF00048">
    <property type="entry name" value="IL8"/>
    <property type="match status" value="1"/>
</dbReference>
<dbReference type="InterPro" id="IPR036048">
    <property type="entry name" value="Interleukin_8-like_sf"/>
</dbReference>
<dbReference type="GO" id="GO:0008009">
    <property type="term" value="F:chemokine activity"/>
    <property type="evidence" value="ECO:0007669"/>
    <property type="project" value="InterPro"/>
</dbReference>
<evidence type="ECO:0000256" key="1">
    <source>
        <dbReference type="ARBA" id="ARBA00022514"/>
    </source>
</evidence>
<reference evidence="5" key="1">
    <citation type="submission" date="2012-01" db="EMBL/GenBank/DDBJ databases">
        <authorList>
            <person name="Walter R."/>
            <person name="Schartl M."/>
            <person name="Warren W."/>
        </authorList>
    </citation>
    <scope>NUCLEOTIDE SEQUENCE [LARGE SCALE GENOMIC DNA]</scope>
    <source>
        <strain evidence="5">JP 163 A</strain>
    </source>
</reference>
<dbReference type="Gene3D" id="2.40.50.40">
    <property type="match status" value="1"/>
</dbReference>
<dbReference type="GO" id="GO:0005615">
    <property type="term" value="C:extracellular space"/>
    <property type="evidence" value="ECO:0007669"/>
    <property type="project" value="UniProtKB-UniRule"/>
</dbReference>
<evidence type="ECO:0000313" key="5">
    <source>
        <dbReference type="Proteomes" id="UP000002852"/>
    </source>
</evidence>
<sequence length="86" mass="9615">INLCSCRIIAATLLEKNDTRIMRCKCIKTISAVRTRLIADAKVYKPGPSCSLQEVIVILKDKTQLCLDPAGRQAQDIIRILEAKEM</sequence>
<dbReference type="PROSITE" id="PS00471">
    <property type="entry name" value="SMALL_CYTOKINES_CXC"/>
    <property type="match status" value="1"/>
</dbReference>
<dbReference type="InterPro" id="IPR018048">
    <property type="entry name" value="Chemokine_CXC_CS"/>
</dbReference>
<keyword evidence="5" id="KW-1185">Reference proteome</keyword>
<reference evidence="5" key="2">
    <citation type="journal article" date="2013" name="Nat. Genet.">
        <title>The genome of the platyfish, Xiphophorus maculatus, provides insights into evolutionary adaptation and several complex traits.</title>
        <authorList>
            <person name="Schartl M."/>
            <person name="Walter R.B."/>
            <person name="Shen Y."/>
            <person name="Garcia T."/>
            <person name="Catchen J."/>
            <person name="Amores A."/>
            <person name="Braasch I."/>
            <person name="Chalopin D."/>
            <person name="Volff J.N."/>
            <person name="Lesch K.P."/>
            <person name="Bisazza A."/>
            <person name="Minx P."/>
            <person name="Hillier L."/>
            <person name="Wilson R.K."/>
            <person name="Fuerstenberg S."/>
            <person name="Boore J."/>
            <person name="Searle S."/>
            <person name="Postlethwait J.H."/>
            <person name="Warren W.C."/>
        </authorList>
    </citation>
    <scope>NUCLEOTIDE SEQUENCE [LARGE SCALE GENOMIC DNA]</scope>
    <source>
        <strain evidence="5">JP 163 A</strain>
    </source>
</reference>
<dbReference type="PANTHER" id="PTHR12015">
    <property type="entry name" value="SMALL INDUCIBLE CYTOKINE A"/>
    <property type="match status" value="1"/>
</dbReference>
<dbReference type="SUPFAM" id="SSF54117">
    <property type="entry name" value="Interleukin 8-like chemokines"/>
    <property type="match status" value="1"/>
</dbReference>
<dbReference type="Ensembl" id="ENSXMAT00000040905.1">
    <property type="protein sequence ID" value="ENSXMAP00000036913.1"/>
    <property type="gene ID" value="ENSXMAG00000026303.1"/>
</dbReference>
<dbReference type="PRINTS" id="PR00437">
    <property type="entry name" value="SMALLCYTKCXC"/>
</dbReference>